<evidence type="ECO:0000313" key="1">
    <source>
        <dbReference type="EMBL" id="ETN97254.1"/>
    </source>
</evidence>
<accession>X6L941</accession>
<dbReference type="SUPFAM" id="SSF50965">
    <property type="entry name" value="Galactose oxidase, central domain"/>
    <property type="match status" value="1"/>
</dbReference>
<dbReference type="InterPro" id="IPR011043">
    <property type="entry name" value="Gal_Oxase/kelch_b-propeller"/>
</dbReference>
<protein>
    <recommendedName>
        <fullName evidence="3">Kelch motif family protein</fullName>
    </recommendedName>
</protein>
<sequence length="195" mass="22581">MGTLYSNEIILLSFGGFFEHALVMKYVSVWSNENDKDNELGKSNNYNQWIPFTDNQNRPIHIGGSVDYFGARAVIGGSNNHLLFITHRRCCISVFDLSTFQFIKHDTLSITDPCFHCFVLRSENGQEMMRENEKKDNEMLLFCEKAGLSIEYNEDNNTFKFYQIPVCRDIVPFYSHAYVYVNDVILFFGGNGYKN</sequence>
<feature type="non-terminal residue" evidence="1">
    <location>
        <position position="195"/>
    </location>
</feature>
<dbReference type="AlphaFoldDB" id="X6L941"/>
<comment type="caution">
    <text evidence="1">The sequence shown here is derived from an EMBL/GenBank/DDBJ whole genome shotgun (WGS) entry which is preliminary data.</text>
</comment>
<name>X6L941_RETFI</name>
<keyword evidence="2" id="KW-1185">Reference proteome</keyword>
<reference evidence="1 2" key="1">
    <citation type="journal article" date="2013" name="Curr. Biol.">
        <title>The Genome of the Foraminiferan Reticulomyxa filosa.</title>
        <authorList>
            <person name="Glockner G."/>
            <person name="Hulsmann N."/>
            <person name="Schleicher M."/>
            <person name="Noegel A.A."/>
            <person name="Eichinger L."/>
            <person name="Gallinger C."/>
            <person name="Pawlowski J."/>
            <person name="Sierra R."/>
            <person name="Euteneuer U."/>
            <person name="Pillet L."/>
            <person name="Moustafa A."/>
            <person name="Platzer M."/>
            <person name="Groth M."/>
            <person name="Szafranski K."/>
            <person name="Schliwa M."/>
        </authorList>
    </citation>
    <scope>NUCLEOTIDE SEQUENCE [LARGE SCALE GENOMIC DNA]</scope>
</reference>
<organism evidence="1 2">
    <name type="scientific">Reticulomyxa filosa</name>
    <dbReference type="NCBI Taxonomy" id="46433"/>
    <lineage>
        <taxon>Eukaryota</taxon>
        <taxon>Sar</taxon>
        <taxon>Rhizaria</taxon>
        <taxon>Retaria</taxon>
        <taxon>Foraminifera</taxon>
        <taxon>Monothalamids</taxon>
        <taxon>Reticulomyxidae</taxon>
        <taxon>Reticulomyxa</taxon>
    </lineage>
</organism>
<proteinExistence type="predicted"/>
<evidence type="ECO:0008006" key="3">
    <source>
        <dbReference type="Google" id="ProtNLM"/>
    </source>
</evidence>
<gene>
    <name evidence="1" type="ORF">RFI_40277</name>
</gene>
<evidence type="ECO:0000313" key="2">
    <source>
        <dbReference type="Proteomes" id="UP000023152"/>
    </source>
</evidence>
<dbReference type="EMBL" id="ASPP01050277">
    <property type="protein sequence ID" value="ETN97254.1"/>
    <property type="molecule type" value="Genomic_DNA"/>
</dbReference>
<dbReference type="Proteomes" id="UP000023152">
    <property type="component" value="Unassembled WGS sequence"/>
</dbReference>